<gene>
    <name evidence="1" type="ORF">Y1Q_0007079</name>
</gene>
<comment type="caution">
    <text evidence="1">The sequence shown here is derived from an EMBL/GenBank/DDBJ whole genome shotgun (WGS) entry which is preliminary data.</text>
</comment>
<organism evidence="1 2">
    <name type="scientific">Alligator mississippiensis</name>
    <name type="common">American alligator</name>
    <dbReference type="NCBI Taxonomy" id="8496"/>
    <lineage>
        <taxon>Eukaryota</taxon>
        <taxon>Metazoa</taxon>
        <taxon>Chordata</taxon>
        <taxon>Craniata</taxon>
        <taxon>Vertebrata</taxon>
        <taxon>Euteleostomi</taxon>
        <taxon>Archelosauria</taxon>
        <taxon>Archosauria</taxon>
        <taxon>Crocodylia</taxon>
        <taxon>Alligatoridae</taxon>
        <taxon>Alligatorinae</taxon>
        <taxon>Alligator</taxon>
    </lineage>
</organism>
<evidence type="ECO:0000313" key="1">
    <source>
        <dbReference type="EMBL" id="KYO32062.1"/>
    </source>
</evidence>
<dbReference type="AlphaFoldDB" id="A0A151N5I4"/>
<evidence type="ECO:0000313" key="2">
    <source>
        <dbReference type="Proteomes" id="UP000050525"/>
    </source>
</evidence>
<protein>
    <submittedName>
        <fullName evidence="1">Uncharacterized protein</fullName>
    </submittedName>
</protein>
<proteinExistence type="predicted"/>
<accession>A0A151N5I4</accession>
<name>A0A151N5I4_ALLMI</name>
<dbReference type="EMBL" id="AKHW03004004">
    <property type="protein sequence ID" value="KYO32062.1"/>
    <property type="molecule type" value="Genomic_DNA"/>
</dbReference>
<keyword evidence="2" id="KW-1185">Reference proteome</keyword>
<sequence>MKVWGLTFWNRKAYEAFWEKQGQLTKEGRLKGLRFETGEKERERVLFLRMFNDELEKEDVERWLERQVQSVMWVERVMDKYKIWPAESILCTSSLKKMRHECWRNYKTEGLYCNSEQAENYKKSFTRNRKESVNESVQFNHSASLRWIKLNVDSSLHLVSKQHVPPGYPKETRGVSFPLL</sequence>
<dbReference type="Proteomes" id="UP000050525">
    <property type="component" value="Unassembled WGS sequence"/>
</dbReference>
<reference evidence="1 2" key="1">
    <citation type="journal article" date="2012" name="Genome Biol.">
        <title>Sequencing three crocodilian genomes to illuminate the evolution of archosaurs and amniotes.</title>
        <authorList>
            <person name="St John J.A."/>
            <person name="Braun E.L."/>
            <person name="Isberg S.R."/>
            <person name="Miles L.G."/>
            <person name="Chong A.Y."/>
            <person name="Gongora J."/>
            <person name="Dalzell P."/>
            <person name="Moran C."/>
            <person name="Bed'hom B."/>
            <person name="Abzhanov A."/>
            <person name="Burgess S.C."/>
            <person name="Cooksey A.M."/>
            <person name="Castoe T.A."/>
            <person name="Crawford N.G."/>
            <person name="Densmore L.D."/>
            <person name="Drew J.C."/>
            <person name="Edwards S.V."/>
            <person name="Faircloth B.C."/>
            <person name="Fujita M.K."/>
            <person name="Greenwold M.J."/>
            <person name="Hoffmann F.G."/>
            <person name="Howard J.M."/>
            <person name="Iguchi T."/>
            <person name="Janes D.E."/>
            <person name="Khan S.Y."/>
            <person name="Kohno S."/>
            <person name="de Koning A.J."/>
            <person name="Lance S.L."/>
            <person name="McCarthy F.M."/>
            <person name="McCormack J.E."/>
            <person name="Merchant M.E."/>
            <person name="Peterson D.G."/>
            <person name="Pollock D.D."/>
            <person name="Pourmand N."/>
            <person name="Raney B.J."/>
            <person name="Roessler K.A."/>
            <person name="Sanford J.R."/>
            <person name="Sawyer R.H."/>
            <person name="Schmidt C.J."/>
            <person name="Triplett E.W."/>
            <person name="Tuberville T.D."/>
            <person name="Venegas-Anaya M."/>
            <person name="Howard J.T."/>
            <person name="Jarvis E.D."/>
            <person name="Guillette L.J.Jr."/>
            <person name="Glenn T.C."/>
            <person name="Green R.E."/>
            <person name="Ray D.A."/>
        </authorList>
    </citation>
    <scope>NUCLEOTIDE SEQUENCE [LARGE SCALE GENOMIC DNA]</scope>
    <source>
        <strain evidence="1">KSC_2009_1</strain>
    </source>
</reference>